<gene>
    <name evidence="3" type="ORF">CPB83DRAFT_386812</name>
</gene>
<feature type="compositionally biased region" description="Polar residues" evidence="2">
    <location>
        <begin position="42"/>
        <end position="55"/>
    </location>
</feature>
<evidence type="ECO:0000256" key="2">
    <source>
        <dbReference type="SAM" id="MobiDB-lite"/>
    </source>
</evidence>
<feature type="compositionally biased region" description="Polar residues" evidence="2">
    <location>
        <begin position="1"/>
        <end position="10"/>
    </location>
</feature>
<feature type="compositionally biased region" description="Low complexity" evidence="2">
    <location>
        <begin position="114"/>
        <end position="126"/>
    </location>
</feature>
<feature type="compositionally biased region" description="Low complexity" evidence="2">
    <location>
        <begin position="69"/>
        <end position="97"/>
    </location>
</feature>
<dbReference type="AlphaFoldDB" id="A0A9P6EFA6"/>
<dbReference type="Proteomes" id="UP000807306">
    <property type="component" value="Unassembled WGS sequence"/>
</dbReference>
<comment type="caution">
    <text evidence="3">The sequence shown here is derived from an EMBL/GenBank/DDBJ whole genome shotgun (WGS) entry which is preliminary data.</text>
</comment>
<dbReference type="PANTHER" id="PTHR11960:SF73">
    <property type="entry name" value="TRANSLATION INITIATION FACTOR 4E, PUTATIVE-RELATED"/>
    <property type="match status" value="1"/>
</dbReference>
<dbReference type="SUPFAM" id="SSF55418">
    <property type="entry name" value="eIF4e-like"/>
    <property type="match status" value="1"/>
</dbReference>
<keyword evidence="4" id="KW-1185">Reference proteome</keyword>
<feature type="region of interest" description="Disordered" evidence="2">
    <location>
        <begin position="238"/>
        <end position="270"/>
    </location>
</feature>
<name>A0A9P6EFA6_9AGAR</name>
<dbReference type="EMBL" id="MU157859">
    <property type="protein sequence ID" value="KAF9527694.1"/>
    <property type="molecule type" value="Genomic_DNA"/>
</dbReference>
<dbReference type="InterPro" id="IPR023398">
    <property type="entry name" value="TIF_eIF4e-like"/>
</dbReference>
<accession>A0A9P6EFA6</accession>
<feature type="compositionally biased region" description="Polar residues" evidence="2">
    <location>
        <begin position="246"/>
        <end position="263"/>
    </location>
</feature>
<dbReference type="InterPro" id="IPR001040">
    <property type="entry name" value="TIF_eIF_4E"/>
</dbReference>
<evidence type="ECO:0000313" key="3">
    <source>
        <dbReference type="EMBL" id="KAF9527694.1"/>
    </source>
</evidence>
<dbReference type="Pfam" id="PF01652">
    <property type="entry name" value="IF4E"/>
    <property type="match status" value="1"/>
</dbReference>
<dbReference type="GO" id="GO:0000340">
    <property type="term" value="F:RNA 7-methylguanosine cap binding"/>
    <property type="evidence" value="ECO:0007669"/>
    <property type="project" value="TreeGrafter"/>
</dbReference>
<evidence type="ECO:0000256" key="1">
    <source>
        <dbReference type="RuleBase" id="RU004374"/>
    </source>
</evidence>
<dbReference type="Gene3D" id="3.30.760.10">
    <property type="entry name" value="RNA Cap, Translation Initiation Factor Eif4e"/>
    <property type="match status" value="1"/>
</dbReference>
<organism evidence="3 4">
    <name type="scientific">Crepidotus variabilis</name>
    <dbReference type="NCBI Taxonomy" id="179855"/>
    <lineage>
        <taxon>Eukaryota</taxon>
        <taxon>Fungi</taxon>
        <taxon>Dikarya</taxon>
        <taxon>Basidiomycota</taxon>
        <taxon>Agaricomycotina</taxon>
        <taxon>Agaricomycetes</taxon>
        <taxon>Agaricomycetidae</taxon>
        <taxon>Agaricales</taxon>
        <taxon>Agaricineae</taxon>
        <taxon>Crepidotaceae</taxon>
        <taxon>Crepidotus</taxon>
    </lineage>
</organism>
<feature type="compositionally biased region" description="Polar residues" evidence="2">
    <location>
        <begin position="98"/>
        <end position="113"/>
    </location>
</feature>
<feature type="region of interest" description="Disordered" evidence="2">
    <location>
        <begin position="1"/>
        <end position="135"/>
    </location>
</feature>
<dbReference type="PANTHER" id="PTHR11960">
    <property type="entry name" value="EUKARYOTIC TRANSLATION INITIATION FACTOR 4E RELATED"/>
    <property type="match status" value="1"/>
</dbReference>
<dbReference type="OrthoDB" id="590761at2759"/>
<feature type="compositionally biased region" description="Low complexity" evidence="2">
    <location>
        <begin position="11"/>
        <end position="36"/>
    </location>
</feature>
<dbReference type="GO" id="GO:0016281">
    <property type="term" value="C:eukaryotic translation initiation factor 4F complex"/>
    <property type="evidence" value="ECO:0007669"/>
    <property type="project" value="TreeGrafter"/>
</dbReference>
<keyword evidence="1" id="KW-0648">Protein biosynthesis</keyword>
<keyword evidence="1" id="KW-0694">RNA-binding</keyword>
<sequence>MSDSSEPTANSTPIDSKPVSSSSTSSSATTNKKIASGGRLPTLNQLAARISSNATAKGDAPPQPNTTSAARPRLAAFALRTGSTTSVNTTASAADSTIVNPPSTRSVSPAISNTSQQSTTTTTSGTPVPDGGEPLTQEKLEALNEENGTAPDGTVRVAVPLPEQPKKKIGYKNIPSLDAITARMQKQRAMSLSIDGTATPPEPDMIEDPKTPGVAMKAPEHPLQFPWTIYHDTKAKFPFTPATAGPGSQFNQPPPGSSTTAETPYTAHPPEGAEYEAGLTIIGDFNTVEEFCRYYNWLKPPSKLEKNSNYHIFKSGIKPMWEDPANANGGKWVLTMKNNPVLLDRCWNWLAFALVGEELEDDDDICGAVVSLRSKVDRIQLWTRGKDDLEKLNAMGKKLVKLLDVSESDNIGLEFQYNSDDRPPPNKFLSIQSMPVSGFRSSFQAIPGPGPSPLSTTTGTGTGVAPAAFGGFGTGVGIGAGWKGSGARKA</sequence>
<proteinExistence type="inferred from homology"/>
<reference evidence="3" key="1">
    <citation type="submission" date="2020-11" db="EMBL/GenBank/DDBJ databases">
        <authorList>
            <consortium name="DOE Joint Genome Institute"/>
            <person name="Ahrendt S."/>
            <person name="Riley R."/>
            <person name="Andreopoulos W."/>
            <person name="Labutti K."/>
            <person name="Pangilinan J."/>
            <person name="Ruiz-Duenas F.J."/>
            <person name="Barrasa J.M."/>
            <person name="Sanchez-Garcia M."/>
            <person name="Camarero S."/>
            <person name="Miyauchi S."/>
            <person name="Serrano A."/>
            <person name="Linde D."/>
            <person name="Babiker R."/>
            <person name="Drula E."/>
            <person name="Ayuso-Fernandez I."/>
            <person name="Pacheco R."/>
            <person name="Padilla G."/>
            <person name="Ferreira P."/>
            <person name="Barriuso J."/>
            <person name="Kellner H."/>
            <person name="Castanera R."/>
            <person name="Alfaro M."/>
            <person name="Ramirez L."/>
            <person name="Pisabarro A.G."/>
            <person name="Kuo A."/>
            <person name="Tritt A."/>
            <person name="Lipzen A."/>
            <person name="He G."/>
            <person name="Yan M."/>
            <person name="Ng V."/>
            <person name="Cullen D."/>
            <person name="Martin F."/>
            <person name="Rosso M.-N."/>
            <person name="Henrissat B."/>
            <person name="Hibbett D."/>
            <person name="Martinez A.T."/>
            <person name="Grigoriev I.V."/>
        </authorList>
    </citation>
    <scope>NUCLEOTIDE SEQUENCE</scope>
    <source>
        <strain evidence="3">CBS 506.95</strain>
    </source>
</reference>
<dbReference type="GO" id="GO:0003743">
    <property type="term" value="F:translation initiation factor activity"/>
    <property type="evidence" value="ECO:0007669"/>
    <property type="project" value="UniProtKB-KW"/>
</dbReference>
<comment type="similarity">
    <text evidence="1">Belongs to the eukaryotic initiation factor 4E family.</text>
</comment>
<protein>
    <submittedName>
        <fullName evidence="3">Translation initiation factor eIF 4e-like domain-containing protein</fullName>
    </submittedName>
</protein>
<evidence type="ECO:0000313" key="4">
    <source>
        <dbReference type="Proteomes" id="UP000807306"/>
    </source>
</evidence>
<keyword evidence="1 3" id="KW-0396">Initiation factor</keyword>